<accession>A0A099EVB1</accession>
<dbReference type="InterPro" id="IPR007138">
    <property type="entry name" value="ABM_dom"/>
</dbReference>
<proteinExistence type="predicted"/>
<keyword evidence="3" id="KW-0560">Oxidoreductase</keyword>
<dbReference type="Gene3D" id="3.30.70.100">
    <property type="match status" value="2"/>
</dbReference>
<dbReference type="STRING" id="376733.SAMN04487972_13511"/>
<dbReference type="EMBL" id="JRKN01000040">
    <property type="protein sequence ID" value="KGJ02330.1"/>
    <property type="molecule type" value="Genomic_DNA"/>
</dbReference>
<dbReference type="RefSeq" id="WP_036743712.1">
    <property type="nucleotide sequence ID" value="NZ_FOJO01000035.1"/>
</dbReference>
<keyword evidence="4" id="KW-1185">Reference proteome</keyword>
<reference evidence="2 4" key="2">
    <citation type="submission" date="2014-10" db="EMBL/GenBank/DDBJ databases">
        <title>Paracoccus sanguinis sp. nov., isolated from clinical specimens of New York State patients.</title>
        <authorList>
            <person name="Mingle L.A."/>
            <person name="Cole J.A."/>
            <person name="Lapierre P."/>
            <person name="Musser K.A."/>
        </authorList>
    </citation>
    <scope>NUCLEOTIDE SEQUENCE [LARGE SCALE GENOMIC DNA]</scope>
    <source>
        <strain evidence="2 4">JCM 14014</strain>
    </source>
</reference>
<protein>
    <submittedName>
        <fullName evidence="3">Quinol monooxygenase YgiN</fullName>
    </submittedName>
</protein>
<evidence type="ECO:0000313" key="2">
    <source>
        <dbReference type="EMBL" id="KGJ02330.1"/>
    </source>
</evidence>
<reference evidence="3 5" key="3">
    <citation type="submission" date="2016-10" db="EMBL/GenBank/DDBJ databases">
        <authorList>
            <person name="de Groot N.N."/>
        </authorList>
    </citation>
    <scope>NUCLEOTIDE SEQUENCE [LARGE SCALE GENOMIC DNA]</scope>
    <source>
        <strain evidence="3 5">CGMCC 1.6117</strain>
    </source>
</reference>
<evidence type="ECO:0000259" key="1">
    <source>
        <dbReference type="PROSITE" id="PS51725"/>
    </source>
</evidence>
<evidence type="ECO:0000313" key="5">
    <source>
        <dbReference type="Proteomes" id="UP000182312"/>
    </source>
</evidence>
<dbReference type="Proteomes" id="UP000182312">
    <property type="component" value="Unassembled WGS sequence"/>
</dbReference>
<dbReference type="GO" id="GO:0004497">
    <property type="term" value="F:monooxygenase activity"/>
    <property type="evidence" value="ECO:0007669"/>
    <property type="project" value="UniProtKB-KW"/>
</dbReference>
<dbReference type="PANTHER" id="PTHR33336:SF3">
    <property type="entry name" value="ABM DOMAIN-CONTAINING PROTEIN"/>
    <property type="match status" value="1"/>
</dbReference>
<dbReference type="PROSITE" id="PS51725">
    <property type="entry name" value="ABM"/>
    <property type="match status" value="1"/>
</dbReference>
<dbReference type="InterPro" id="IPR011008">
    <property type="entry name" value="Dimeric_a/b-barrel"/>
</dbReference>
<dbReference type="SUPFAM" id="SSF54909">
    <property type="entry name" value="Dimeric alpha+beta barrel"/>
    <property type="match status" value="2"/>
</dbReference>
<evidence type="ECO:0000313" key="4">
    <source>
        <dbReference type="Proteomes" id="UP000029846"/>
    </source>
</evidence>
<feature type="domain" description="ABM" evidence="1">
    <location>
        <begin position="13"/>
        <end position="102"/>
    </location>
</feature>
<organism evidence="2 4">
    <name type="scientific">Paracoccus halophilus</name>
    <dbReference type="NCBI Taxonomy" id="376733"/>
    <lineage>
        <taxon>Bacteria</taxon>
        <taxon>Pseudomonadati</taxon>
        <taxon>Pseudomonadota</taxon>
        <taxon>Alphaproteobacteria</taxon>
        <taxon>Rhodobacterales</taxon>
        <taxon>Paracoccaceae</taxon>
        <taxon>Paracoccus</taxon>
    </lineage>
</organism>
<dbReference type="Pfam" id="PF03992">
    <property type="entry name" value="ABM"/>
    <property type="match status" value="2"/>
</dbReference>
<name>A0A099EVB1_9RHOB</name>
<keyword evidence="3" id="KW-0503">Monooxygenase</keyword>
<gene>
    <name evidence="2" type="ORF">IT41_17755</name>
    <name evidence="3" type="ORF">SAMN04487972_13511</name>
</gene>
<reference evidence="2 4" key="1">
    <citation type="submission" date="2014-09" db="EMBL/GenBank/DDBJ databases">
        <authorList>
            <person name="McGinnis J.M."/>
            <person name="Wolfgang W.J."/>
        </authorList>
    </citation>
    <scope>NUCLEOTIDE SEQUENCE [LARGE SCALE GENOMIC DNA]</scope>
    <source>
        <strain evidence="2 4">JCM 14014</strain>
    </source>
</reference>
<dbReference type="AlphaFoldDB" id="A0A099EVB1"/>
<dbReference type="InterPro" id="IPR050744">
    <property type="entry name" value="AI-2_Isomerase_LsrG"/>
</dbReference>
<sequence length="204" mass="22482">MSTEDFRQNGNPLKLFVTLPVKPAQMDRYLSLAMAEIAGARSEDGNSAFFAYRGAEQPNTLYLFEHWNSEEWLRDEHGSKDYYKEMRGVEGEVLDGEVGERFLTEIEPHMPTPAPVEPVGHARMTIMSGDDALAQRFAADAAALRGATGNLGLWLLADDNADGEYLLLEHWTSEAARDQAADAMLKALPGKAEVIVLNDVLAKA</sequence>
<dbReference type="PANTHER" id="PTHR33336">
    <property type="entry name" value="QUINOL MONOOXYGENASE YGIN-RELATED"/>
    <property type="match status" value="1"/>
</dbReference>
<dbReference type="EMBL" id="FOJO01000035">
    <property type="protein sequence ID" value="SFA61313.1"/>
    <property type="molecule type" value="Genomic_DNA"/>
</dbReference>
<evidence type="ECO:0000313" key="3">
    <source>
        <dbReference type="EMBL" id="SFA61313.1"/>
    </source>
</evidence>
<dbReference type="Proteomes" id="UP000029846">
    <property type="component" value="Unassembled WGS sequence"/>
</dbReference>